<evidence type="ECO:0000313" key="1">
    <source>
        <dbReference type="EMBL" id="CAK8162841.1"/>
    </source>
</evidence>
<sequence length="212" mass="24849">MRYIACNKYLNIILHKSYMSKNYLLNNNKNYKHMLKYFMKIKANDVLYLQGIKQAELNKSKVLVKDIGYYKFEQQKIHSITITKFNTDTKTWQILTINSVFGEYYAISHPLTTNEIKNIFGCCNLLKLLKYQNIKIIPKSNQINDWIDKSYSSRPLMQKGLISIGKKNKNIPLSCYTITGSDDRMSIDIECWSTGKIITYATACYNNYFIHL</sequence>
<dbReference type="EMBL" id="CAWVOK010000016">
    <property type="protein sequence ID" value="CAK8162841.1"/>
    <property type="molecule type" value="Genomic_DNA"/>
</dbReference>
<proteinExistence type="predicted"/>
<evidence type="ECO:0000313" key="2">
    <source>
        <dbReference type="Proteomes" id="UP001314181"/>
    </source>
</evidence>
<keyword evidence="2" id="KW-1185">Reference proteome</keyword>
<gene>
    <name evidence="1" type="ORF">CAXC1_240004</name>
</gene>
<dbReference type="Proteomes" id="UP001314181">
    <property type="component" value="Unassembled WGS sequence"/>
</dbReference>
<name>A0ABM9N7X9_9RICK</name>
<reference evidence="1 2" key="1">
    <citation type="submission" date="2024-01" db="EMBL/GenBank/DDBJ databases">
        <authorList>
            <person name="Kunselman E."/>
        </authorList>
    </citation>
    <scope>NUCLEOTIDE SEQUENCE [LARGE SCALE GENOMIC DNA]</scope>
    <source>
        <strain evidence="1">2 abalone samples</strain>
    </source>
</reference>
<comment type="caution">
    <text evidence="1">The sequence shown here is derived from an EMBL/GenBank/DDBJ whole genome shotgun (WGS) entry which is preliminary data.</text>
</comment>
<accession>A0ABM9N7X9</accession>
<protein>
    <submittedName>
        <fullName evidence="1">Uncharacterized protein</fullName>
    </submittedName>
</protein>
<organism evidence="1 2">
    <name type="scientific">Candidatus Xenohaliotis californiensis</name>
    <dbReference type="NCBI Taxonomy" id="84677"/>
    <lineage>
        <taxon>Bacteria</taxon>
        <taxon>Pseudomonadati</taxon>
        <taxon>Pseudomonadota</taxon>
        <taxon>Alphaproteobacteria</taxon>
        <taxon>Rickettsiales</taxon>
        <taxon>Anaplasmataceae</taxon>
        <taxon>Candidatus Xenohaliotis</taxon>
    </lineage>
</organism>